<sequence>MARKYRTRDGDTVDWICWRAYGRISPGLVERVLDANCGLADEGLMLPAGLLISLPDDPQPAISRRVRLWG</sequence>
<dbReference type="Pfam" id="PF05489">
    <property type="entry name" value="Phage_tail_X"/>
    <property type="match status" value="1"/>
</dbReference>
<keyword evidence="2" id="KW-1185">Reference proteome</keyword>
<evidence type="ECO:0000313" key="2">
    <source>
        <dbReference type="Proteomes" id="UP000486760"/>
    </source>
</evidence>
<evidence type="ECO:0000313" key="1">
    <source>
        <dbReference type="EMBL" id="KAA0014441.1"/>
    </source>
</evidence>
<dbReference type="EMBL" id="VTPY01000001">
    <property type="protein sequence ID" value="KAA0014441.1"/>
    <property type="molecule type" value="Genomic_DNA"/>
</dbReference>
<gene>
    <name evidence="1" type="ORF">F0A17_01970</name>
</gene>
<proteinExistence type="predicted"/>
<reference evidence="1 2" key="1">
    <citation type="submission" date="2019-08" db="EMBL/GenBank/DDBJ databases">
        <title>Bioinformatics analysis of the strain L3 and L5.</title>
        <authorList>
            <person name="Li X."/>
        </authorList>
    </citation>
    <scope>NUCLEOTIDE SEQUENCE [LARGE SCALE GENOMIC DNA]</scope>
    <source>
        <strain evidence="1 2">L5</strain>
    </source>
</reference>
<protein>
    <submittedName>
        <fullName evidence="1">Phage tail protein</fullName>
    </submittedName>
</protein>
<name>A0A7V7G3X8_9GAMM</name>
<accession>A0A7V7G3X8</accession>
<dbReference type="RefSeq" id="WP_149326651.1">
    <property type="nucleotide sequence ID" value="NZ_VTPY01000001.1"/>
</dbReference>
<comment type="caution">
    <text evidence="1">The sequence shown here is derived from an EMBL/GenBank/DDBJ whole genome shotgun (WGS) entry which is preliminary data.</text>
</comment>
<dbReference type="Proteomes" id="UP000486760">
    <property type="component" value="Unassembled WGS sequence"/>
</dbReference>
<organism evidence="1 2">
    <name type="scientific">Billgrantia pellis</name>
    <dbReference type="NCBI Taxonomy" id="2606936"/>
    <lineage>
        <taxon>Bacteria</taxon>
        <taxon>Pseudomonadati</taxon>
        <taxon>Pseudomonadota</taxon>
        <taxon>Gammaproteobacteria</taxon>
        <taxon>Oceanospirillales</taxon>
        <taxon>Halomonadaceae</taxon>
        <taxon>Billgrantia</taxon>
    </lineage>
</organism>
<dbReference type="AlphaFoldDB" id="A0A7V7G3X8"/>
<dbReference type="InterPro" id="IPR008861">
    <property type="entry name" value="GpX-like"/>
</dbReference>